<name>A0A1H1GMM8_9MICC</name>
<dbReference type="InterPro" id="IPR029069">
    <property type="entry name" value="HotDog_dom_sf"/>
</dbReference>
<dbReference type="SUPFAM" id="SSF54637">
    <property type="entry name" value="Thioesterase/thiol ester dehydrase-isomerase"/>
    <property type="match status" value="2"/>
</dbReference>
<dbReference type="GO" id="GO:0005835">
    <property type="term" value="C:fatty acid synthase complex"/>
    <property type="evidence" value="ECO:0007669"/>
    <property type="project" value="InterPro"/>
</dbReference>
<dbReference type="InterPro" id="IPR003965">
    <property type="entry name" value="Fatty_acid_synthase"/>
</dbReference>
<comment type="similarity">
    <text evidence="1">Belongs to the enoyl-CoA hydratase/isomerase family.</text>
</comment>
<evidence type="ECO:0000313" key="4">
    <source>
        <dbReference type="Proteomes" id="UP000181917"/>
    </source>
</evidence>
<dbReference type="GO" id="GO:0006633">
    <property type="term" value="P:fatty acid biosynthetic process"/>
    <property type="evidence" value="ECO:0007669"/>
    <property type="project" value="InterPro"/>
</dbReference>
<dbReference type="OrthoDB" id="9774179at2"/>
<dbReference type="PANTHER" id="PTHR43841">
    <property type="entry name" value="3-HYDROXYACYL-THIOESTER DEHYDRATASE HTDX-RELATED"/>
    <property type="match status" value="1"/>
</dbReference>
<evidence type="ECO:0000259" key="2">
    <source>
        <dbReference type="Pfam" id="PF01575"/>
    </source>
</evidence>
<dbReference type="Gene3D" id="3.10.129.10">
    <property type="entry name" value="Hotdog Thioesterase"/>
    <property type="match status" value="1"/>
</dbReference>
<dbReference type="KEGG" id="acry:AC20117_18470"/>
<dbReference type="Pfam" id="PF01575">
    <property type="entry name" value="MaoC_dehydratas"/>
    <property type="match status" value="1"/>
</dbReference>
<dbReference type="PANTHER" id="PTHR43841:SF3">
    <property type="entry name" value="(3R)-HYDROXYACYL-ACP DEHYDRATASE SUBUNIT HADB"/>
    <property type="match status" value="1"/>
</dbReference>
<dbReference type="AlphaFoldDB" id="A0A1H1GMM8"/>
<reference evidence="3 4" key="1">
    <citation type="submission" date="2016-10" db="EMBL/GenBank/DDBJ databases">
        <authorList>
            <person name="de Groot N.N."/>
        </authorList>
    </citation>
    <scope>NUCLEOTIDE SEQUENCE [LARGE SCALE GENOMIC DNA]</scope>
    <source>
        <strain evidence="3 4">DSM 20117</strain>
    </source>
</reference>
<keyword evidence="4" id="KW-1185">Reference proteome</keyword>
<dbReference type="PRINTS" id="PR01483">
    <property type="entry name" value="FASYNTHASE"/>
</dbReference>
<evidence type="ECO:0000313" key="3">
    <source>
        <dbReference type="EMBL" id="SDR14409.1"/>
    </source>
</evidence>
<feature type="domain" description="MaoC-like" evidence="2">
    <location>
        <begin position="179"/>
        <end position="271"/>
    </location>
</feature>
<gene>
    <name evidence="3" type="ORF">SAMN04489742_4181</name>
</gene>
<dbReference type="RefSeq" id="WP_074702413.1">
    <property type="nucleotide sequence ID" value="NZ_CP018863.1"/>
</dbReference>
<dbReference type="InterPro" id="IPR002539">
    <property type="entry name" value="MaoC-like_dom"/>
</dbReference>
<dbReference type="EMBL" id="FNKH01000002">
    <property type="protein sequence ID" value="SDR14409.1"/>
    <property type="molecule type" value="Genomic_DNA"/>
</dbReference>
<accession>A0A1H1GMM8</accession>
<dbReference type="GO" id="GO:0004312">
    <property type="term" value="F:fatty acid synthase activity"/>
    <property type="evidence" value="ECO:0007669"/>
    <property type="project" value="InterPro"/>
</dbReference>
<protein>
    <submittedName>
        <fullName evidence="3">MaoC like domain-containing protein</fullName>
    </submittedName>
</protein>
<proteinExistence type="inferred from homology"/>
<organism evidence="3 4">
    <name type="scientific">Crystallibacter crystallopoietes</name>
    <dbReference type="NCBI Taxonomy" id="37928"/>
    <lineage>
        <taxon>Bacteria</taxon>
        <taxon>Bacillati</taxon>
        <taxon>Actinomycetota</taxon>
        <taxon>Actinomycetes</taxon>
        <taxon>Micrococcales</taxon>
        <taxon>Micrococcaceae</taxon>
        <taxon>Crystallibacter</taxon>
    </lineage>
</organism>
<sequence>MSTREAIALPELPSLSKLYVSALSTAARTKLGSLERSHALPHVQHTVTDVQVSLEHVTTFQHLLHGTVRDSLPSVFVHSVAFPVVMSVLTRPDFPLPLLGMVHLGNRVRHLRSIDFSEPLTVTAWAENLAGHHAGTCLDVRVDVQAAGENVWEGTSTYLAKGLYLPGLDKTSRPERQDFVPPQPTAKWRLGPEAGREYAAVSGDFNPIHLSALSAKILGLKRSIAHGMYLAARVINSVEAVAAEPFAWDIEFAAPVFLPATVALRIEDHEVEGRWDSADFTGWGERSHRKHFSGSVRAL</sequence>
<dbReference type="Proteomes" id="UP000181917">
    <property type="component" value="Unassembled WGS sequence"/>
</dbReference>
<evidence type="ECO:0000256" key="1">
    <source>
        <dbReference type="ARBA" id="ARBA00005254"/>
    </source>
</evidence>
<dbReference type="STRING" id="37928.SAMN04489742_4181"/>